<evidence type="ECO:0000313" key="3">
    <source>
        <dbReference type="EMBL" id="SLK10571.1"/>
    </source>
</evidence>
<dbReference type="EMBL" id="FVZE01000012">
    <property type="protein sequence ID" value="SLK10571.1"/>
    <property type="molecule type" value="Genomic_DNA"/>
</dbReference>
<keyword evidence="2" id="KW-0812">Transmembrane</keyword>
<dbReference type="Proteomes" id="UP000190989">
    <property type="component" value="Unassembled WGS sequence"/>
</dbReference>
<evidence type="ECO:0000313" key="4">
    <source>
        <dbReference type="Proteomes" id="UP000190989"/>
    </source>
</evidence>
<dbReference type="GO" id="GO:0003677">
    <property type="term" value="F:DNA binding"/>
    <property type="evidence" value="ECO:0007669"/>
    <property type="project" value="UniProtKB-KW"/>
</dbReference>
<evidence type="ECO:0000256" key="1">
    <source>
        <dbReference type="SAM" id="MobiDB-lite"/>
    </source>
</evidence>
<keyword evidence="4" id="KW-1185">Reference proteome</keyword>
<dbReference type="AlphaFoldDB" id="A0A1U6IRA2"/>
<dbReference type="Gene3D" id="1.10.10.10">
    <property type="entry name" value="Winged helix-like DNA-binding domain superfamily/Winged helix DNA-binding domain"/>
    <property type="match status" value="1"/>
</dbReference>
<accession>A0A1U6IRA2</accession>
<dbReference type="InterPro" id="IPR016032">
    <property type="entry name" value="Sig_transdc_resp-reg_C-effctor"/>
</dbReference>
<dbReference type="GO" id="GO:0006355">
    <property type="term" value="P:regulation of DNA-templated transcription"/>
    <property type="evidence" value="ECO:0007669"/>
    <property type="project" value="InterPro"/>
</dbReference>
<evidence type="ECO:0000256" key="2">
    <source>
        <dbReference type="SAM" id="Phobius"/>
    </source>
</evidence>
<name>A0A1U6IRA2_9SPHN</name>
<dbReference type="SUPFAM" id="SSF46894">
    <property type="entry name" value="C-terminal effector domain of the bipartite response regulators"/>
    <property type="match status" value="1"/>
</dbReference>
<feature type="transmembrane region" description="Helical" evidence="2">
    <location>
        <begin position="151"/>
        <end position="170"/>
    </location>
</feature>
<gene>
    <name evidence="3" type="ORF">SAMN06295987_11218</name>
</gene>
<reference evidence="4" key="1">
    <citation type="submission" date="2017-02" db="EMBL/GenBank/DDBJ databases">
        <authorList>
            <person name="Varghese N."/>
            <person name="Submissions S."/>
        </authorList>
    </citation>
    <scope>NUCLEOTIDE SEQUENCE [LARGE SCALE GENOMIC DNA]</scope>
    <source>
        <strain evidence="4">SM117</strain>
    </source>
</reference>
<keyword evidence="2" id="KW-0472">Membrane</keyword>
<feature type="compositionally biased region" description="Basic and acidic residues" evidence="1">
    <location>
        <begin position="132"/>
        <end position="144"/>
    </location>
</feature>
<protein>
    <submittedName>
        <fullName evidence="3">Transcriptional regulatory protein, C terminal</fullName>
    </submittedName>
</protein>
<dbReference type="STRING" id="428990.SAMN06295987_11218"/>
<feature type="region of interest" description="Disordered" evidence="1">
    <location>
        <begin position="123"/>
        <end position="144"/>
    </location>
</feature>
<proteinExistence type="predicted"/>
<sequence length="428" mass="46675">MAPGFEHRDKDDGAGGGSAFAVEVERLREKNVVGRSGRLRELFDFLAARGANAESASQAEIAETVFGHVDTDGDDATVRVYIHRLRKRLDDHYASHDAAARAGRLLVPSGVYALQFIADREGAAKAEPTSAPEREREREAEPGRPRNFPRWLAIPMVLALLAMAMAGWWLRGDPAPERANAIWQPLLASDRPVMLVLGDYYIYGEFDQRFSQIDRLVRDFSVNSAADLALLKESEPDRYARSEDMGLNYLPVSSAYGLSAVMPILARHAKPVSVMPASQLTSETLRDYNIVFIGLLSGMGMLESIGSAGSNFAVGETYDEIVDIDDGKSFHSEEALSLASNRYYKDYGYVSQFNEPGGAKVVVLAGLRDTGLRGLAALLAAPNLPDRLAAVAGKDKGFEAVVEITGQQGTDLSDRILRARPLGDRARD</sequence>
<dbReference type="RefSeq" id="WP_176168147.1">
    <property type="nucleotide sequence ID" value="NZ_FVZE01000012.1"/>
</dbReference>
<dbReference type="InterPro" id="IPR036388">
    <property type="entry name" value="WH-like_DNA-bd_sf"/>
</dbReference>
<dbReference type="GO" id="GO:0000160">
    <property type="term" value="P:phosphorelay signal transduction system"/>
    <property type="evidence" value="ECO:0007669"/>
    <property type="project" value="InterPro"/>
</dbReference>
<keyword evidence="2" id="KW-1133">Transmembrane helix</keyword>
<organism evidence="3 4">
    <name type="scientific">Novosphingobium mathurense</name>
    <dbReference type="NCBI Taxonomy" id="428990"/>
    <lineage>
        <taxon>Bacteria</taxon>
        <taxon>Pseudomonadati</taxon>
        <taxon>Pseudomonadota</taxon>
        <taxon>Alphaproteobacteria</taxon>
        <taxon>Sphingomonadales</taxon>
        <taxon>Sphingomonadaceae</taxon>
        <taxon>Novosphingobium</taxon>
    </lineage>
</organism>